<dbReference type="AlphaFoldDB" id="A0A5D0TT98"/>
<dbReference type="OrthoDB" id="9867341at2"/>
<gene>
    <name evidence="2" type="ORF">FXF65_37415</name>
</gene>
<dbReference type="Proteomes" id="UP000322634">
    <property type="component" value="Unassembled WGS sequence"/>
</dbReference>
<protein>
    <submittedName>
        <fullName evidence="2">Uncharacterized protein</fullName>
    </submittedName>
</protein>
<proteinExistence type="predicted"/>
<keyword evidence="3" id="KW-1185">Reference proteome</keyword>
<accession>A0A5D0TT98</accession>
<keyword evidence="1" id="KW-1133">Transmembrane helix</keyword>
<keyword evidence="1" id="KW-0812">Transmembrane</keyword>
<keyword evidence="1" id="KW-0472">Membrane</keyword>
<comment type="caution">
    <text evidence="2">The sequence shown here is derived from an EMBL/GenBank/DDBJ whole genome shotgun (WGS) entry which is preliminary data.</text>
</comment>
<dbReference type="EMBL" id="VSFF01000016">
    <property type="protein sequence ID" value="TYC08576.1"/>
    <property type="molecule type" value="Genomic_DNA"/>
</dbReference>
<feature type="transmembrane region" description="Helical" evidence="1">
    <location>
        <begin position="73"/>
        <end position="95"/>
    </location>
</feature>
<name>A0A5D0TT98_9ACTN</name>
<evidence type="ECO:0000256" key="1">
    <source>
        <dbReference type="SAM" id="Phobius"/>
    </source>
</evidence>
<evidence type="ECO:0000313" key="2">
    <source>
        <dbReference type="EMBL" id="TYC08576.1"/>
    </source>
</evidence>
<dbReference type="RefSeq" id="WP_148354855.1">
    <property type="nucleotide sequence ID" value="NZ_JBHSBF010000002.1"/>
</dbReference>
<organism evidence="2 3">
    <name type="scientific">Actinomadura syzygii</name>
    <dbReference type="NCBI Taxonomy" id="1427538"/>
    <lineage>
        <taxon>Bacteria</taxon>
        <taxon>Bacillati</taxon>
        <taxon>Actinomycetota</taxon>
        <taxon>Actinomycetes</taxon>
        <taxon>Streptosporangiales</taxon>
        <taxon>Thermomonosporaceae</taxon>
        <taxon>Actinomadura</taxon>
    </lineage>
</organism>
<evidence type="ECO:0000313" key="3">
    <source>
        <dbReference type="Proteomes" id="UP000322634"/>
    </source>
</evidence>
<sequence length="107" mass="11359">MHRLLPLGIALAFVGSWLGWVPVSVEKFDCGSLYQPKILNTDFGPDFPVELLGKAQSAFDSVDQACASRRRMVAYPMGAIIVAGIGAAVIGGMAWRRGVAAPRATTP</sequence>
<reference evidence="2 3" key="1">
    <citation type="submission" date="2019-08" db="EMBL/GenBank/DDBJ databases">
        <title>Actinomadura sp. nov. CYP1-5 isolated from mountain soil.</title>
        <authorList>
            <person name="Songsumanus A."/>
            <person name="Kuncharoen N."/>
            <person name="Kudo T."/>
            <person name="Yuki M."/>
            <person name="Igarashi Y."/>
            <person name="Tanasupawat S."/>
        </authorList>
    </citation>
    <scope>NUCLEOTIDE SEQUENCE [LARGE SCALE GENOMIC DNA]</scope>
    <source>
        <strain evidence="2 3">GKU157</strain>
    </source>
</reference>